<gene>
    <name evidence="2" type="ordered locus">Sinac_6022</name>
</gene>
<feature type="region of interest" description="Disordered" evidence="1">
    <location>
        <begin position="25"/>
        <end position="51"/>
    </location>
</feature>
<evidence type="ECO:0000256" key="1">
    <source>
        <dbReference type="SAM" id="MobiDB-lite"/>
    </source>
</evidence>
<dbReference type="KEGG" id="saci:Sinac_6022"/>
<dbReference type="AlphaFoldDB" id="L0DMR4"/>
<accession>L0DMR4</accession>
<reference evidence="2 3" key="1">
    <citation type="submission" date="2012-02" db="EMBL/GenBank/DDBJ databases">
        <title>Complete sequence of chromosome of Singulisphaera acidiphila DSM 18658.</title>
        <authorList>
            <consortium name="US DOE Joint Genome Institute (JGI-PGF)"/>
            <person name="Lucas S."/>
            <person name="Copeland A."/>
            <person name="Lapidus A."/>
            <person name="Glavina del Rio T."/>
            <person name="Dalin E."/>
            <person name="Tice H."/>
            <person name="Bruce D."/>
            <person name="Goodwin L."/>
            <person name="Pitluck S."/>
            <person name="Peters L."/>
            <person name="Ovchinnikova G."/>
            <person name="Chertkov O."/>
            <person name="Kyrpides N."/>
            <person name="Mavromatis K."/>
            <person name="Ivanova N."/>
            <person name="Brettin T."/>
            <person name="Detter J.C."/>
            <person name="Han C."/>
            <person name="Larimer F."/>
            <person name="Land M."/>
            <person name="Hauser L."/>
            <person name="Markowitz V."/>
            <person name="Cheng J.-F."/>
            <person name="Hugenholtz P."/>
            <person name="Woyke T."/>
            <person name="Wu D."/>
            <person name="Tindall B."/>
            <person name="Pomrenke H."/>
            <person name="Brambilla E."/>
            <person name="Klenk H.-P."/>
            <person name="Eisen J.A."/>
        </authorList>
    </citation>
    <scope>NUCLEOTIDE SEQUENCE [LARGE SCALE GENOMIC DNA]</scope>
    <source>
        <strain evidence="3">ATCC BAA-1392 / DSM 18658 / VKM B-2454 / MOB10</strain>
    </source>
</reference>
<dbReference type="HOGENOM" id="CLU_1659562_0_0_0"/>
<dbReference type="RefSeq" id="WP_015249224.1">
    <property type="nucleotide sequence ID" value="NC_019892.1"/>
</dbReference>
<sequence length="159" mass="17518">MAEAAIMELRNALAATFPEIFPGQDPTTKKMMPRLQAAPGDHSTNPNYKSSTDPHVAGLALDIILLAWVEQERKLAENLVDIFVYYKAAMGWSAVVYNHATIDDYGGPKPHTGPDPHTSHIHIQWPKSRAGTTGFIGAMQGDLTNLHDLWANHRPLPND</sequence>
<keyword evidence="3" id="KW-1185">Reference proteome</keyword>
<name>L0DMR4_SINAD</name>
<organism evidence="2 3">
    <name type="scientific">Singulisphaera acidiphila (strain ATCC BAA-1392 / DSM 18658 / VKM B-2454 / MOB10)</name>
    <dbReference type="NCBI Taxonomy" id="886293"/>
    <lineage>
        <taxon>Bacteria</taxon>
        <taxon>Pseudomonadati</taxon>
        <taxon>Planctomycetota</taxon>
        <taxon>Planctomycetia</taxon>
        <taxon>Isosphaerales</taxon>
        <taxon>Isosphaeraceae</taxon>
        <taxon>Singulisphaera</taxon>
    </lineage>
</organism>
<dbReference type="OrthoDB" id="9554278at2"/>
<dbReference type="Proteomes" id="UP000010798">
    <property type="component" value="Chromosome"/>
</dbReference>
<evidence type="ECO:0000313" key="2">
    <source>
        <dbReference type="EMBL" id="AGA30133.1"/>
    </source>
</evidence>
<dbReference type="eggNOG" id="ENOG502ZTD3">
    <property type="taxonomic scope" value="Bacteria"/>
</dbReference>
<proteinExistence type="predicted"/>
<dbReference type="EMBL" id="CP003364">
    <property type="protein sequence ID" value="AGA30133.1"/>
    <property type="molecule type" value="Genomic_DNA"/>
</dbReference>
<evidence type="ECO:0000313" key="3">
    <source>
        <dbReference type="Proteomes" id="UP000010798"/>
    </source>
</evidence>
<feature type="compositionally biased region" description="Polar residues" evidence="1">
    <location>
        <begin position="42"/>
        <end position="51"/>
    </location>
</feature>
<protein>
    <submittedName>
        <fullName evidence="2">Uncharacterized protein</fullName>
    </submittedName>
</protein>